<evidence type="ECO:0000256" key="2">
    <source>
        <dbReference type="ARBA" id="ARBA00022448"/>
    </source>
</evidence>
<dbReference type="InterPro" id="IPR015860">
    <property type="entry name" value="ABC_transpr_TagH-like"/>
</dbReference>
<comment type="caution">
    <text evidence="7">The sequence shown here is derived from an EMBL/GenBank/DDBJ whole genome shotgun (WGS) entry which is preliminary data.</text>
</comment>
<dbReference type="Gene3D" id="3.40.50.300">
    <property type="entry name" value="P-loop containing nucleotide triphosphate hydrolases"/>
    <property type="match status" value="1"/>
</dbReference>
<dbReference type="EMBL" id="BAAARW010000016">
    <property type="protein sequence ID" value="GAA2426770.1"/>
    <property type="molecule type" value="Genomic_DNA"/>
</dbReference>
<dbReference type="RefSeq" id="WP_344591217.1">
    <property type="nucleotide sequence ID" value="NZ_BAAARW010000016.1"/>
</dbReference>
<dbReference type="PANTHER" id="PTHR46743">
    <property type="entry name" value="TEICHOIC ACIDS EXPORT ATP-BINDING PROTEIN TAGH"/>
    <property type="match status" value="1"/>
</dbReference>
<feature type="compositionally biased region" description="Basic and acidic residues" evidence="5">
    <location>
        <begin position="239"/>
        <end position="266"/>
    </location>
</feature>
<accession>A0ABP5WJG8</accession>
<evidence type="ECO:0000313" key="8">
    <source>
        <dbReference type="Proteomes" id="UP001501231"/>
    </source>
</evidence>
<dbReference type="InterPro" id="IPR017871">
    <property type="entry name" value="ABC_transporter-like_CS"/>
</dbReference>
<dbReference type="Pfam" id="PF00005">
    <property type="entry name" value="ABC_tran"/>
    <property type="match status" value="1"/>
</dbReference>
<reference evidence="8" key="1">
    <citation type="journal article" date="2019" name="Int. J. Syst. Evol. Microbiol.">
        <title>The Global Catalogue of Microorganisms (GCM) 10K type strain sequencing project: providing services to taxonomists for standard genome sequencing and annotation.</title>
        <authorList>
            <consortium name="The Broad Institute Genomics Platform"/>
            <consortium name="The Broad Institute Genome Sequencing Center for Infectious Disease"/>
            <person name="Wu L."/>
            <person name="Ma J."/>
        </authorList>
    </citation>
    <scope>NUCLEOTIDE SEQUENCE [LARGE SCALE GENOMIC DNA]</scope>
    <source>
        <strain evidence="8">JCM 3325</strain>
    </source>
</reference>
<organism evidence="7 8">
    <name type="scientific">Actinomadura vinacea</name>
    <dbReference type="NCBI Taxonomy" id="115336"/>
    <lineage>
        <taxon>Bacteria</taxon>
        <taxon>Bacillati</taxon>
        <taxon>Actinomycetota</taxon>
        <taxon>Actinomycetes</taxon>
        <taxon>Streptosporangiales</taxon>
        <taxon>Thermomonosporaceae</taxon>
        <taxon>Actinomadura</taxon>
    </lineage>
</organism>
<dbReference type="InterPro" id="IPR050683">
    <property type="entry name" value="Bact_Polysacc_Export_ATP-bd"/>
</dbReference>
<dbReference type="PROSITE" id="PS50893">
    <property type="entry name" value="ABC_TRANSPORTER_2"/>
    <property type="match status" value="1"/>
</dbReference>
<comment type="similarity">
    <text evidence="1">Belongs to the ABC transporter superfamily.</text>
</comment>
<dbReference type="SMART" id="SM00382">
    <property type="entry name" value="AAA"/>
    <property type="match status" value="1"/>
</dbReference>
<evidence type="ECO:0000256" key="1">
    <source>
        <dbReference type="ARBA" id="ARBA00005417"/>
    </source>
</evidence>
<evidence type="ECO:0000256" key="3">
    <source>
        <dbReference type="ARBA" id="ARBA00022741"/>
    </source>
</evidence>
<gene>
    <name evidence="7" type="ORF">GCM10010191_44140</name>
</gene>
<sequence length="300" mass="32343">MNALPSIVVDSASKRFTIRHARSIKDMTVRAVRRQSLSESFNALDEVDLTIHQGETVALMGVNGSGKSTLLKLISGVLSPDSGSVRVRGRIAGLIDVGAGLHPELTGRENVFLNGAILGMDEAEIRRKFDAIVEFSGVERFLDSQVKFYSSGMFMRLAFSIAAHTEPDIFLIDEVLAVGDPPFREKCLARIRQLRDEGRTMVIVAHDIQMLIKLCDRGVMMRGGRKIFDGDVAEAGAMWKEDRQARRQGKDPGKDSRKESGKDSGKEPVLGPAKETGAAGESSAASEGAAPASSGGTGER</sequence>
<keyword evidence="3" id="KW-0547">Nucleotide-binding</keyword>
<feature type="domain" description="ABC transporter" evidence="6">
    <location>
        <begin position="24"/>
        <end position="248"/>
    </location>
</feature>
<evidence type="ECO:0000256" key="4">
    <source>
        <dbReference type="ARBA" id="ARBA00022840"/>
    </source>
</evidence>
<protein>
    <submittedName>
        <fullName evidence="7">ABC transporter ATP-binding protein</fullName>
    </submittedName>
</protein>
<dbReference type="InterPro" id="IPR003593">
    <property type="entry name" value="AAA+_ATPase"/>
</dbReference>
<evidence type="ECO:0000313" key="7">
    <source>
        <dbReference type="EMBL" id="GAA2426770.1"/>
    </source>
</evidence>
<feature type="compositionally biased region" description="Low complexity" evidence="5">
    <location>
        <begin position="275"/>
        <end position="294"/>
    </location>
</feature>
<dbReference type="CDD" id="cd03220">
    <property type="entry name" value="ABC_KpsT_Wzt"/>
    <property type="match status" value="1"/>
</dbReference>
<keyword evidence="8" id="KW-1185">Reference proteome</keyword>
<dbReference type="Proteomes" id="UP001501231">
    <property type="component" value="Unassembled WGS sequence"/>
</dbReference>
<dbReference type="InterPro" id="IPR003439">
    <property type="entry name" value="ABC_transporter-like_ATP-bd"/>
</dbReference>
<keyword evidence="2" id="KW-0813">Transport</keyword>
<dbReference type="GO" id="GO:0005524">
    <property type="term" value="F:ATP binding"/>
    <property type="evidence" value="ECO:0007669"/>
    <property type="project" value="UniProtKB-KW"/>
</dbReference>
<dbReference type="PANTHER" id="PTHR46743:SF2">
    <property type="entry name" value="TEICHOIC ACIDS EXPORT ATP-BINDING PROTEIN TAGH"/>
    <property type="match status" value="1"/>
</dbReference>
<dbReference type="InterPro" id="IPR027417">
    <property type="entry name" value="P-loop_NTPase"/>
</dbReference>
<name>A0ABP5WJG8_9ACTN</name>
<evidence type="ECO:0000256" key="5">
    <source>
        <dbReference type="SAM" id="MobiDB-lite"/>
    </source>
</evidence>
<dbReference type="SUPFAM" id="SSF52540">
    <property type="entry name" value="P-loop containing nucleoside triphosphate hydrolases"/>
    <property type="match status" value="1"/>
</dbReference>
<evidence type="ECO:0000259" key="6">
    <source>
        <dbReference type="PROSITE" id="PS50893"/>
    </source>
</evidence>
<proteinExistence type="inferred from homology"/>
<keyword evidence="4 7" id="KW-0067">ATP-binding</keyword>
<feature type="region of interest" description="Disordered" evidence="5">
    <location>
        <begin position="239"/>
        <end position="300"/>
    </location>
</feature>
<dbReference type="PROSITE" id="PS00211">
    <property type="entry name" value="ABC_TRANSPORTER_1"/>
    <property type="match status" value="1"/>
</dbReference>